<dbReference type="Pfam" id="PF01321">
    <property type="entry name" value="Creatinase_N"/>
    <property type="match status" value="1"/>
</dbReference>
<dbReference type="KEGG" id="fng:JM64_03340"/>
<accession>A0A172T298</accession>
<evidence type="ECO:0000313" key="6">
    <source>
        <dbReference type="Proteomes" id="UP000077096"/>
    </source>
</evidence>
<dbReference type="PANTHER" id="PTHR46112:SF3">
    <property type="entry name" value="AMINOPEPTIDASE YPDF"/>
    <property type="match status" value="1"/>
</dbReference>
<dbReference type="GO" id="GO:0046872">
    <property type="term" value="F:metal ion binding"/>
    <property type="evidence" value="ECO:0007669"/>
    <property type="project" value="UniProtKB-KW"/>
</dbReference>
<dbReference type="PROSITE" id="PS00491">
    <property type="entry name" value="PROLINE_PEPTIDASE"/>
    <property type="match status" value="1"/>
</dbReference>
<dbReference type="PATRIC" id="fig|93466.3.peg.722"/>
<dbReference type="SUPFAM" id="SSF55920">
    <property type="entry name" value="Creatinase/aminopeptidase"/>
    <property type="match status" value="1"/>
</dbReference>
<evidence type="ECO:0000256" key="1">
    <source>
        <dbReference type="ARBA" id="ARBA00022723"/>
    </source>
</evidence>
<dbReference type="SUPFAM" id="SSF53092">
    <property type="entry name" value="Creatinase/prolidase N-terminal domain"/>
    <property type="match status" value="1"/>
</dbReference>
<dbReference type="EMBL" id="CP011393">
    <property type="protein sequence ID" value="ANE41129.1"/>
    <property type="molecule type" value="Genomic_DNA"/>
</dbReference>
<dbReference type="OrthoDB" id="9806388at2"/>
<keyword evidence="2" id="KW-0378">Hydrolase</keyword>
<dbReference type="InterPro" id="IPR000587">
    <property type="entry name" value="Creatinase_N"/>
</dbReference>
<dbReference type="InterPro" id="IPR001131">
    <property type="entry name" value="Peptidase_M24B_aminopep-P_CS"/>
</dbReference>
<dbReference type="GO" id="GO:0008235">
    <property type="term" value="F:metalloexopeptidase activity"/>
    <property type="evidence" value="ECO:0007669"/>
    <property type="project" value="UniProtKB-ARBA"/>
</dbReference>
<feature type="domain" description="Peptidase M24" evidence="3">
    <location>
        <begin position="145"/>
        <end position="348"/>
    </location>
</feature>
<dbReference type="PRINTS" id="PR00599">
    <property type="entry name" value="MAPEPTIDASE"/>
</dbReference>
<dbReference type="GO" id="GO:0004177">
    <property type="term" value="F:aminopeptidase activity"/>
    <property type="evidence" value="ECO:0007669"/>
    <property type="project" value="UniProtKB-ARBA"/>
</dbReference>
<dbReference type="Pfam" id="PF00557">
    <property type="entry name" value="Peptidase_M24"/>
    <property type="match status" value="1"/>
</dbReference>
<dbReference type="Gene3D" id="3.40.350.10">
    <property type="entry name" value="Creatinase/prolidase N-terminal domain"/>
    <property type="match status" value="1"/>
</dbReference>
<keyword evidence="1" id="KW-0479">Metal-binding</keyword>
<dbReference type="AlphaFoldDB" id="A0A172T298"/>
<feature type="domain" description="Creatinase N-terminal" evidence="4">
    <location>
        <begin position="8"/>
        <end position="138"/>
    </location>
</feature>
<dbReference type="InterPro" id="IPR029149">
    <property type="entry name" value="Creatin/AminoP/Spt16_N"/>
</dbReference>
<dbReference type="Gene3D" id="3.90.230.10">
    <property type="entry name" value="Creatinase/methionine aminopeptidase superfamily"/>
    <property type="match status" value="1"/>
</dbReference>
<gene>
    <name evidence="5" type="ORF">JM64_03340</name>
</gene>
<evidence type="ECO:0000256" key="2">
    <source>
        <dbReference type="ARBA" id="ARBA00022801"/>
    </source>
</evidence>
<dbReference type="InterPro" id="IPR050659">
    <property type="entry name" value="Peptidase_M24B"/>
</dbReference>
<dbReference type="InterPro" id="IPR036005">
    <property type="entry name" value="Creatinase/aminopeptidase-like"/>
</dbReference>
<organism evidence="5 6">
    <name type="scientific">Fervidobacterium pennivorans</name>
    <dbReference type="NCBI Taxonomy" id="93466"/>
    <lineage>
        <taxon>Bacteria</taxon>
        <taxon>Thermotogati</taxon>
        <taxon>Thermotogota</taxon>
        <taxon>Thermotogae</taxon>
        <taxon>Thermotogales</taxon>
        <taxon>Fervidobacteriaceae</taxon>
        <taxon>Fervidobacterium</taxon>
    </lineage>
</organism>
<dbReference type="PANTHER" id="PTHR46112">
    <property type="entry name" value="AMINOPEPTIDASE"/>
    <property type="match status" value="1"/>
</dbReference>
<dbReference type="InterPro" id="IPR001714">
    <property type="entry name" value="Pept_M24_MAP"/>
</dbReference>
<dbReference type="Proteomes" id="UP000077096">
    <property type="component" value="Chromosome"/>
</dbReference>
<proteinExistence type="predicted"/>
<evidence type="ECO:0000259" key="3">
    <source>
        <dbReference type="Pfam" id="PF00557"/>
    </source>
</evidence>
<dbReference type="InterPro" id="IPR000994">
    <property type="entry name" value="Pept_M24"/>
</dbReference>
<evidence type="ECO:0000313" key="5">
    <source>
        <dbReference type="EMBL" id="ANE41129.1"/>
    </source>
</evidence>
<evidence type="ECO:0000259" key="4">
    <source>
        <dbReference type="Pfam" id="PF01321"/>
    </source>
</evidence>
<reference evidence="5 6" key="1">
    <citation type="submission" date="2014-08" db="EMBL/GenBank/DDBJ databases">
        <title>Fervidobacterium pennivorans DYC genome.</title>
        <authorList>
            <person name="Wushke S."/>
        </authorList>
    </citation>
    <scope>NUCLEOTIDE SEQUENCE [LARGE SCALE GENOMIC DNA]</scope>
    <source>
        <strain evidence="5 6">DYC</strain>
    </source>
</reference>
<name>A0A172T298_FERPE</name>
<sequence length="364" mass="41051">MRPTNSKLEKVKARVFEKDVDAILVINIENSNSVTTRYLSGFTGSFSALLITPRRHIIITDSRYWVQVKEESTFELVKYVPPRSFLDTVVELIRNLDLRKLALEKERISASIYDTLKEKLPDCEFEDISSLMVDVRSIKDEDEIEKIKVAVEIAQDAFKKMLEIVKPGIKEKELAAYLEYQMKLLGADDIAFDTIVASGYRGALPHGRASDKTIEKGEPVVVDWGARYKGYNSDLTRVFCIGEPNSKVKEVHRIVFEAQQKALEAIKAGVTGREIDAIARNYIQEAGYGEYFGHGLGHGLGLEVHENPGLSFRWDKPLQPGQVVTVEPGIYLEGEFGIRIEEDVVVRENGCEVLTTLTRELIII</sequence>
<dbReference type="CDD" id="cd01092">
    <property type="entry name" value="APP-like"/>
    <property type="match status" value="1"/>
</dbReference>
<protein>
    <submittedName>
        <fullName evidence="5">Xaa-Pro dipeptidase</fullName>
    </submittedName>
</protein>